<sequence length="100" mass="11339">MDAIYPATAFCDHPREVKQAARDRLVRITENGNGAYAFRFEEIFQREVDDAVEWALYVQRVSDAHLALRQTQASEMKRTAQSHLLWAVSLETRSGPVSGS</sequence>
<dbReference type="AlphaFoldDB" id="A0A7X9TC58"/>
<dbReference type="RefSeq" id="WP_170104733.1">
    <property type="nucleotide sequence ID" value="NZ_JABAGR010000012.1"/>
</dbReference>
<dbReference type="EMBL" id="JABAGR010000012">
    <property type="protein sequence ID" value="NMF26700.1"/>
    <property type="molecule type" value="Genomic_DNA"/>
</dbReference>
<name>A0A7X9TC58_9ACTN</name>
<protein>
    <submittedName>
        <fullName evidence="1">Uncharacterized protein</fullName>
    </submittedName>
</protein>
<accession>A0A7X9TC58</accession>
<reference evidence="1 2" key="1">
    <citation type="submission" date="2020-04" db="EMBL/GenBank/DDBJ databases">
        <authorList>
            <person name="Hitch T.C.A."/>
            <person name="Wylensek D."/>
            <person name="Clavel T."/>
        </authorList>
    </citation>
    <scope>NUCLEOTIDE SEQUENCE [LARGE SCALE GENOMIC DNA]</scope>
    <source>
        <strain evidence="1 2">105184</strain>
    </source>
</reference>
<evidence type="ECO:0000313" key="1">
    <source>
        <dbReference type="EMBL" id="NMF26700.1"/>
    </source>
</evidence>
<gene>
    <name evidence="1" type="ORF">HF885_09755</name>
</gene>
<dbReference type="Proteomes" id="UP000565613">
    <property type="component" value="Unassembled WGS sequence"/>
</dbReference>
<proteinExistence type="predicted"/>
<organism evidence="1 2">
    <name type="scientific">Parafannyhessea umbonata</name>
    <dbReference type="NCBI Taxonomy" id="604330"/>
    <lineage>
        <taxon>Bacteria</taxon>
        <taxon>Bacillati</taxon>
        <taxon>Actinomycetota</taxon>
        <taxon>Coriobacteriia</taxon>
        <taxon>Coriobacteriales</taxon>
        <taxon>Atopobiaceae</taxon>
        <taxon>Parafannyhessea</taxon>
    </lineage>
</organism>
<evidence type="ECO:0000313" key="2">
    <source>
        <dbReference type="Proteomes" id="UP000565613"/>
    </source>
</evidence>
<comment type="caution">
    <text evidence="1">The sequence shown here is derived from an EMBL/GenBank/DDBJ whole genome shotgun (WGS) entry which is preliminary data.</text>
</comment>